<dbReference type="InterPro" id="IPR035897">
    <property type="entry name" value="Toll_tir_struct_dom_sf"/>
</dbReference>
<feature type="transmembrane region" description="Helical" evidence="1">
    <location>
        <begin position="653"/>
        <end position="671"/>
    </location>
</feature>
<feature type="transmembrane region" description="Helical" evidence="1">
    <location>
        <begin position="623"/>
        <end position="647"/>
    </location>
</feature>
<keyword evidence="4" id="KW-1185">Reference proteome</keyword>
<keyword evidence="1" id="KW-1133">Transmembrane helix</keyword>
<dbReference type="InterPro" id="IPR007890">
    <property type="entry name" value="CHASE2"/>
</dbReference>
<dbReference type="GO" id="GO:0007165">
    <property type="term" value="P:signal transduction"/>
    <property type="evidence" value="ECO:0007669"/>
    <property type="project" value="InterPro"/>
</dbReference>
<dbReference type="AlphaFoldDB" id="A0A3N7HPL1"/>
<proteinExistence type="predicted"/>
<evidence type="ECO:0000259" key="2">
    <source>
        <dbReference type="SMART" id="SM01080"/>
    </source>
</evidence>
<accession>A0A3N7HPL1</accession>
<name>A0A3N7HPL1_9BURK</name>
<reference evidence="3 4" key="1">
    <citation type="submission" date="2018-08" db="EMBL/GenBank/DDBJ databases">
        <authorList>
            <person name="Khan S.A."/>
            <person name="Jeon C.O."/>
            <person name="Chun B.H."/>
            <person name="Jeong S.E."/>
        </authorList>
    </citation>
    <scope>NUCLEOTIDE SEQUENCE [LARGE SCALE GENOMIC DNA]</scope>
    <source>
        <strain evidence="3 4">S-16</strain>
    </source>
</reference>
<reference evidence="3 4" key="2">
    <citation type="submission" date="2018-12" db="EMBL/GenBank/DDBJ databases">
        <title>Rhizobacter gummiphilus sp. nov., a rubber-degrading bacterium isolated from the soil of a botanical garden in Japan.</title>
        <authorList>
            <person name="Shunsuke S.S."/>
        </authorList>
    </citation>
    <scope>NUCLEOTIDE SEQUENCE [LARGE SCALE GENOMIC DNA]</scope>
    <source>
        <strain evidence="3 4">S-16</strain>
    </source>
</reference>
<dbReference type="Pfam" id="PF05226">
    <property type="entry name" value="CHASE2"/>
    <property type="match status" value="1"/>
</dbReference>
<evidence type="ECO:0000313" key="4">
    <source>
        <dbReference type="Proteomes" id="UP000267464"/>
    </source>
</evidence>
<evidence type="ECO:0000256" key="1">
    <source>
        <dbReference type="SAM" id="Phobius"/>
    </source>
</evidence>
<protein>
    <submittedName>
        <fullName evidence="3">CHASE2 domain-containing protein</fullName>
    </submittedName>
</protein>
<dbReference type="InterPro" id="IPR000157">
    <property type="entry name" value="TIR_dom"/>
</dbReference>
<evidence type="ECO:0000313" key="3">
    <source>
        <dbReference type="EMBL" id="RQP24100.1"/>
    </source>
</evidence>
<dbReference type="Pfam" id="PF13676">
    <property type="entry name" value="TIR_2"/>
    <property type="match status" value="1"/>
</dbReference>
<keyword evidence="1" id="KW-0812">Transmembrane</keyword>
<organism evidence="3 4">
    <name type="scientific">Piscinibacter terrae</name>
    <dbReference type="NCBI Taxonomy" id="2496871"/>
    <lineage>
        <taxon>Bacteria</taxon>
        <taxon>Pseudomonadati</taxon>
        <taxon>Pseudomonadota</taxon>
        <taxon>Betaproteobacteria</taxon>
        <taxon>Burkholderiales</taxon>
        <taxon>Sphaerotilaceae</taxon>
        <taxon>Piscinibacter</taxon>
    </lineage>
</organism>
<gene>
    <name evidence="3" type="ORF">DZC73_12270</name>
</gene>
<feature type="domain" description="CHASE2" evidence="2">
    <location>
        <begin position="298"/>
        <end position="615"/>
    </location>
</feature>
<dbReference type="SUPFAM" id="SSF52200">
    <property type="entry name" value="Toll/Interleukin receptor TIR domain"/>
    <property type="match status" value="1"/>
</dbReference>
<dbReference type="Proteomes" id="UP000267464">
    <property type="component" value="Unassembled WGS sequence"/>
</dbReference>
<feature type="transmembrane region" description="Helical" evidence="1">
    <location>
        <begin position="591"/>
        <end position="611"/>
    </location>
</feature>
<feature type="transmembrane region" description="Helical" evidence="1">
    <location>
        <begin position="280"/>
        <end position="300"/>
    </location>
</feature>
<comment type="caution">
    <text evidence="3">The sequence shown here is derived from an EMBL/GenBank/DDBJ whole genome shotgun (WGS) entry which is preliminary data.</text>
</comment>
<sequence>MAVSSAPASGRSARAASGTVARPRTATFSGCDTTTETCAKAVLASKCSSTAAPSVPAPPTTSTRRRVMGIWIWPDCPARKACCKRLMGAVSACEHPLPCLGIAHRLRQGDAGRRPQGAWPPAMKVFISYRRDDSIIHSRLIHNELAARFGQGDVFMDIDDIDYGEDFARKINDRLDAADVVVAVIGPQWAGILQRRAHGDDYVRHELARSLAMGKRIVPVLIGNAAPPDAGLPPDLAGLRLLNCLRMEERSLKAHINELVESIRGGSFEDELRERNRLRLARWAGAALGLAMFFAAWLALLDFAGLDTRFASATMWLAQPGTHAPWSGEVLLVAIDEKTQEALGRPFDASWRREHAQLIERLSRAGARSIAFDIFIEREGKPEDDDALEAAITAAKATPVVFAVKRMEGNRPALLPRIAKVAAGGIACGGMKFDYARSMPLAVQRGQLLFPSLALGAFNGGGKVESLSEADRELRVRLVQDDRSPDVGFSSAETKRTVEAACEAIQRGDRIALQWFDPALLPQLRSPDRRVPYEQVLQAAGDAELAAFKDKIVVVGLTLAGRDVFTVPRAGDRWGVELHVEQVDALVRGDVIRPMGFGASIGLMLGLGLAGASMRHALRRRGWGVRVVAALGGIVACAALAVATYRIDHVLVNLPYAVAAFLLSWWLAAWLERRDER</sequence>
<dbReference type="SMART" id="SM01080">
    <property type="entry name" value="CHASE2"/>
    <property type="match status" value="1"/>
</dbReference>
<dbReference type="Gene3D" id="3.40.50.10140">
    <property type="entry name" value="Toll/interleukin-1 receptor homology (TIR) domain"/>
    <property type="match status" value="1"/>
</dbReference>
<dbReference type="EMBL" id="QUSW01000003">
    <property type="protein sequence ID" value="RQP24100.1"/>
    <property type="molecule type" value="Genomic_DNA"/>
</dbReference>
<keyword evidence="1" id="KW-0472">Membrane</keyword>